<dbReference type="InterPro" id="IPR011043">
    <property type="entry name" value="Gal_Oxase/kelch_b-propeller"/>
</dbReference>
<dbReference type="Proteomes" id="UP001303647">
    <property type="component" value="Unassembled WGS sequence"/>
</dbReference>
<organism evidence="1 2">
    <name type="scientific">Corynascus novoguineensis</name>
    <dbReference type="NCBI Taxonomy" id="1126955"/>
    <lineage>
        <taxon>Eukaryota</taxon>
        <taxon>Fungi</taxon>
        <taxon>Dikarya</taxon>
        <taxon>Ascomycota</taxon>
        <taxon>Pezizomycotina</taxon>
        <taxon>Sordariomycetes</taxon>
        <taxon>Sordariomycetidae</taxon>
        <taxon>Sordariales</taxon>
        <taxon>Chaetomiaceae</taxon>
        <taxon>Corynascus</taxon>
    </lineage>
</organism>
<accession>A0AAN7HT92</accession>
<dbReference type="SUPFAM" id="SSF50965">
    <property type="entry name" value="Galactose oxidase, central domain"/>
    <property type="match status" value="1"/>
</dbReference>
<keyword evidence="2" id="KW-1185">Reference proteome</keyword>
<dbReference type="InterPro" id="IPR015915">
    <property type="entry name" value="Kelch-typ_b-propeller"/>
</dbReference>
<dbReference type="Gene3D" id="2.120.10.80">
    <property type="entry name" value="Kelch-type beta propeller"/>
    <property type="match status" value="1"/>
</dbReference>
<proteinExistence type="predicted"/>
<dbReference type="EMBL" id="MU857615">
    <property type="protein sequence ID" value="KAK4250189.1"/>
    <property type="molecule type" value="Genomic_DNA"/>
</dbReference>
<name>A0AAN7HT92_9PEZI</name>
<reference evidence="1" key="1">
    <citation type="journal article" date="2023" name="Mol. Phylogenet. Evol.">
        <title>Genome-scale phylogeny and comparative genomics of the fungal order Sordariales.</title>
        <authorList>
            <person name="Hensen N."/>
            <person name="Bonometti L."/>
            <person name="Westerberg I."/>
            <person name="Brannstrom I.O."/>
            <person name="Guillou S."/>
            <person name="Cros-Aarteil S."/>
            <person name="Calhoun S."/>
            <person name="Haridas S."/>
            <person name="Kuo A."/>
            <person name="Mondo S."/>
            <person name="Pangilinan J."/>
            <person name="Riley R."/>
            <person name="LaButti K."/>
            <person name="Andreopoulos B."/>
            <person name="Lipzen A."/>
            <person name="Chen C."/>
            <person name="Yan M."/>
            <person name="Daum C."/>
            <person name="Ng V."/>
            <person name="Clum A."/>
            <person name="Steindorff A."/>
            <person name="Ohm R.A."/>
            <person name="Martin F."/>
            <person name="Silar P."/>
            <person name="Natvig D.O."/>
            <person name="Lalanne C."/>
            <person name="Gautier V."/>
            <person name="Ament-Velasquez S.L."/>
            <person name="Kruys A."/>
            <person name="Hutchinson M.I."/>
            <person name="Powell A.J."/>
            <person name="Barry K."/>
            <person name="Miller A.N."/>
            <person name="Grigoriev I.V."/>
            <person name="Debuchy R."/>
            <person name="Gladieux P."/>
            <person name="Hiltunen Thoren M."/>
            <person name="Johannesson H."/>
        </authorList>
    </citation>
    <scope>NUCLEOTIDE SEQUENCE</scope>
    <source>
        <strain evidence="1">CBS 359.72</strain>
    </source>
</reference>
<protein>
    <submittedName>
        <fullName evidence="1">Uncharacterized protein</fullName>
    </submittedName>
</protein>
<evidence type="ECO:0000313" key="1">
    <source>
        <dbReference type="EMBL" id="KAK4250189.1"/>
    </source>
</evidence>
<evidence type="ECO:0000313" key="2">
    <source>
        <dbReference type="Proteomes" id="UP001303647"/>
    </source>
</evidence>
<sequence>MWAARKMGILYTGFAGTSPHFGDQAFSPQGLWSFERTSPLEGSWQCLNGSTDGWFTSQPRPYQGQADSGHGYGFFLGGISSPRRGPRYAPSLTSWPVGNSTRDQRKTGVFVMYDMPNRKITDLANFGPSGRGAPNNAGIVYVPNWGDRGILVAVGGSQDRREGNDGLATFQTVRIYDVDTQRWYEQQSTGDIPEPRKDFCMAGSPSNSRTHEILVYAGWAGQLGPSAVPYDSAYVLTLPGFYWAKADYSPAHPRHGLSCNAVGGSQILTIGGVDTTQDGNDSYAAGFTTRDPFLQGLAIFDLGTLAWSSAYRAERSLQPAAPKFKEYYNAQ</sequence>
<comment type="caution">
    <text evidence="1">The sequence shown here is derived from an EMBL/GenBank/DDBJ whole genome shotgun (WGS) entry which is preliminary data.</text>
</comment>
<reference evidence="1" key="2">
    <citation type="submission" date="2023-05" db="EMBL/GenBank/DDBJ databases">
        <authorList>
            <consortium name="Lawrence Berkeley National Laboratory"/>
            <person name="Steindorff A."/>
            <person name="Hensen N."/>
            <person name="Bonometti L."/>
            <person name="Westerberg I."/>
            <person name="Brannstrom I.O."/>
            <person name="Guillou S."/>
            <person name="Cros-Aarteil S."/>
            <person name="Calhoun S."/>
            <person name="Haridas S."/>
            <person name="Kuo A."/>
            <person name="Mondo S."/>
            <person name="Pangilinan J."/>
            <person name="Riley R."/>
            <person name="Labutti K."/>
            <person name="Andreopoulos B."/>
            <person name="Lipzen A."/>
            <person name="Chen C."/>
            <person name="Yanf M."/>
            <person name="Daum C."/>
            <person name="Ng V."/>
            <person name="Clum A."/>
            <person name="Ohm R."/>
            <person name="Martin F."/>
            <person name="Silar P."/>
            <person name="Natvig D."/>
            <person name="Lalanne C."/>
            <person name="Gautier V."/>
            <person name="Ament-Velasquez S.L."/>
            <person name="Kruys A."/>
            <person name="Hutchinson M.I."/>
            <person name="Powell A.J."/>
            <person name="Barry K."/>
            <person name="Miller A.N."/>
            <person name="Grigoriev I.V."/>
            <person name="Debuchy R."/>
            <person name="Gladieux P."/>
            <person name="Thoren M.H."/>
            <person name="Johannesson H."/>
        </authorList>
    </citation>
    <scope>NUCLEOTIDE SEQUENCE</scope>
    <source>
        <strain evidence="1">CBS 359.72</strain>
    </source>
</reference>
<gene>
    <name evidence="1" type="ORF">C7999DRAFT_11991</name>
</gene>
<dbReference type="AlphaFoldDB" id="A0AAN7HT92"/>